<feature type="compositionally biased region" description="Low complexity" evidence="4">
    <location>
        <begin position="12"/>
        <end position="21"/>
    </location>
</feature>
<proteinExistence type="predicted"/>
<feature type="domain" description="PPC" evidence="5">
    <location>
        <begin position="148"/>
        <end position="288"/>
    </location>
</feature>
<evidence type="ECO:0000313" key="6">
    <source>
        <dbReference type="Proteomes" id="UP000813463"/>
    </source>
</evidence>
<evidence type="ECO:0000256" key="3">
    <source>
        <dbReference type="ARBA" id="ARBA00023163"/>
    </source>
</evidence>
<feature type="compositionally biased region" description="Basic residues" evidence="4">
    <location>
        <begin position="40"/>
        <end position="58"/>
    </location>
</feature>
<accession>A0A9R0J4Y9</accession>
<dbReference type="GeneID" id="110799774"/>
<keyword evidence="1" id="KW-0805">Transcription regulation</keyword>
<dbReference type="Gene3D" id="3.30.1330.80">
    <property type="entry name" value="Hypothetical protein, similar to alpha- acetolactate decarboxylase, domain 2"/>
    <property type="match status" value="1"/>
</dbReference>
<dbReference type="InterPro" id="IPR014476">
    <property type="entry name" value="AHL15-29"/>
</dbReference>
<evidence type="ECO:0000256" key="1">
    <source>
        <dbReference type="ARBA" id="ARBA00023015"/>
    </source>
</evidence>
<sequence>MKGEYVEEENDNNAQNNAHNNMFTKFSHPSKFQPPPPHLHQLHHQQHFPPPHLHHPHHLFSQPSEEADSATTTTTPTPQQHHHQQQQQQLLHLQSSSKKPKTTPLSTQTTTTSNEDGGTIEVSRRPRGRPPGSKNKPKPPIVITREPEPAMSPYILELPSGADVVDSLTRFTRRRGVGLCVLTASGAVANVTLKQPSTTTPGGTVTFHGRFDILSLSAVVVNTVPFHGGGGFTISLAGPQGQIVGGKVVGSLVCSGTVFVIAASFNNPSYCRLPLDEQEAQHNQCQQQQQQEDDDQQNSPAVSGGGDGGGTMSLYSGHLGTPTSAAASGGGVIWATPTASRPPY</sequence>
<reference evidence="6" key="1">
    <citation type="journal article" date="2021" name="Nat. Commun.">
        <title>Genomic analyses provide insights into spinach domestication and the genetic basis of agronomic traits.</title>
        <authorList>
            <person name="Cai X."/>
            <person name="Sun X."/>
            <person name="Xu C."/>
            <person name="Sun H."/>
            <person name="Wang X."/>
            <person name="Ge C."/>
            <person name="Zhang Z."/>
            <person name="Wang Q."/>
            <person name="Fei Z."/>
            <person name="Jiao C."/>
            <person name="Wang Q."/>
        </authorList>
    </citation>
    <scope>NUCLEOTIDE SEQUENCE [LARGE SCALE GENOMIC DNA]</scope>
    <source>
        <strain evidence="6">cv. Varoflay</strain>
    </source>
</reference>
<dbReference type="CDD" id="cd11378">
    <property type="entry name" value="DUF296"/>
    <property type="match status" value="1"/>
</dbReference>
<keyword evidence="6" id="KW-1185">Reference proteome</keyword>
<name>A0A9R0J4Y9_SPIOL</name>
<keyword evidence="3" id="KW-0804">Transcription</keyword>
<dbReference type="GO" id="GO:0005634">
    <property type="term" value="C:nucleus"/>
    <property type="evidence" value="ECO:0000318"/>
    <property type="project" value="GO_Central"/>
</dbReference>
<protein>
    <submittedName>
        <fullName evidence="7">AT-hook motif nuclear-localized protein 28-like</fullName>
    </submittedName>
</protein>
<feature type="compositionally biased region" description="Low complexity" evidence="4">
    <location>
        <begin position="281"/>
        <end position="290"/>
    </location>
</feature>
<dbReference type="Proteomes" id="UP000813463">
    <property type="component" value="Chromosome 2"/>
</dbReference>
<organism evidence="6 7">
    <name type="scientific">Spinacia oleracea</name>
    <name type="common">Spinach</name>
    <dbReference type="NCBI Taxonomy" id="3562"/>
    <lineage>
        <taxon>Eukaryota</taxon>
        <taxon>Viridiplantae</taxon>
        <taxon>Streptophyta</taxon>
        <taxon>Embryophyta</taxon>
        <taxon>Tracheophyta</taxon>
        <taxon>Spermatophyta</taxon>
        <taxon>Magnoliopsida</taxon>
        <taxon>eudicotyledons</taxon>
        <taxon>Gunneridae</taxon>
        <taxon>Pentapetalae</taxon>
        <taxon>Caryophyllales</taxon>
        <taxon>Chenopodiaceae</taxon>
        <taxon>Chenopodioideae</taxon>
        <taxon>Anserineae</taxon>
        <taxon>Spinacia</taxon>
    </lineage>
</organism>
<reference evidence="7" key="2">
    <citation type="submission" date="2025-08" db="UniProtKB">
        <authorList>
            <consortium name="RefSeq"/>
        </authorList>
    </citation>
    <scope>IDENTIFICATION</scope>
    <source>
        <tissue evidence="7">Leaf</tissue>
    </source>
</reference>
<feature type="region of interest" description="Disordered" evidence="4">
    <location>
        <begin position="281"/>
        <end position="344"/>
    </location>
</feature>
<dbReference type="GO" id="GO:0003700">
    <property type="term" value="F:DNA-binding transcription factor activity"/>
    <property type="evidence" value="ECO:0000318"/>
    <property type="project" value="GO_Central"/>
</dbReference>
<dbReference type="KEGG" id="soe:110799774"/>
<dbReference type="OrthoDB" id="782346at2759"/>
<gene>
    <name evidence="7" type="primary">LOC110799774</name>
</gene>
<dbReference type="SUPFAM" id="SSF117856">
    <property type="entry name" value="AF0104/ALDC/Ptd012-like"/>
    <property type="match status" value="1"/>
</dbReference>
<feature type="compositionally biased region" description="Acidic residues" evidence="4">
    <location>
        <begin position="1"/>
        <end position="11"/>
    </location>
</feature>
<dbReference type="PANTHER" id="PTHR31100">
    <property type="entry name" value="AT-HOOK MOTIF NUCLEAR-LOCALIZED PROTEIN 15"/>
    <property type="match status" value="1"/>
</dbReference>
<dbReference type="PANTHER" id="PTHR31100:SF69">
    <property type="entry name" value="AT-HOOK MOTIF NUCLEAR-LOCALIZED PROTEIN 17-RELATED"/>
    <property type="match status" value="1"/>
</dbReference>
<keyword evidence="2" id="KW-0238">DNA-binding</keyword>
<dbReference type="InterPro" id="IPR005175">
    <property type="entry name" value="PPC_dom"/>
</dbReference>
<dbReference type="GO" id="GO:0003680">
    <property type="term" value="F:minor groove of adenine-thymine-rich DNA binding"/>
    <property type="evidence" value="ECO:0000318"/>
    <property type="project" value="GO_Central"/>
</dbReference>
<evidence type="ECO:0000256" key="4">
    <source>
        <dbReference type="SAM" id="MobiDB-lite"/>
    </source>
</evidence>
<dbReference type="AlphaFoldDB" id="A0A9R0J4Y9"/>
<feature type="region of interest" description="Disordered" evidence="4">
    <location>
        <begin position="1"/>
        <end position="144"/>
    </location>
</feature>
<feature type="compositionally biased region" description="Low complexity" evidence="4">
    <location>
        <begin position="71"/>
        <end position="113"/>
    </location>
</feature>
<dbReference type="PROSITE" id="PS51742">
    <property type="entry name" value="PPC"/>
    <property type="match status" value="1"/>
</dbReference>
<dbReference type="Pfam" id="PF03479">
    <property type="entry name" value="PCC"/>
    <property type="match status" value="1"/>
</dbReference>
<evidence type="ECO:0000313" key="7">
    <source>
        <dbReference type="RefSeq" id="XP_021860762.1"/>
    </source>
</evidence>
<evidence type="ECO:0000259" key="5">
    <source>
        <dbReference type="PROSITE" id="PS51742"/>
    </source>
</evidence>
<evidence type="ECO:0000256" key="2">
    <source>
        <dbReference type="ARBA" id="ARBA00023125"/>
    </source>
</evidence>
<dbReference type="RefSeq" id="XP_021860762.1">
    <property type="nucleotide sequence ID" value="XM_022005070.2"/>
</dbReference>